<dbReference type="Proteomes" id="UP000260793">
    <property type="component" value="Unassembled WGS sequence"/>
</dbReference>
<keyword evidence="2" id="KW-0812">Transmembrane</keyword>
<dbReference type="PANTHER" id="PTHR21666:SF270">
    <property type="entry name" value="MUREIN HYDROLASE ACTIVATOR ENVC"/>
    <property type="match status" value="1"/>
</dbReference>
<dbReference type="RefSeq" id="WP_117688727.1">
    <property type="nucleotide sequence ID" value="NZ_JBBNJM010000066.1"/>
</dbReference>
<keyword evidence="2" id="KW-0472">Membrane</keyword>
<reference evidence="4 5" key="1">
    <citation type="submission" date="2018-08" db="EMBL/GenBank/DDBJ databases">
        <title>A genome reference for cultivated species of the human gut microbiota.</title>
        <authorList>
            <person name="Zou Y."/>
            <person name="Xue W."/>
            <person name="Luo G."/>
        </authorList>
    </citation>
    <scope>NUCLEOTIDE SEQUENCE [LARGE SCALE GENOMIC DNA]</scope>
    <source>
        <strain evidence="4 5">TF11-7</strain>
    </source>
</reference>
<evidence type="ECO:0000256" key="1">
    <source>
        <dbReference type="SAM" id="MobiDB-lite"/>
    </source>
</evidence>
<dbReference type="InterPro" id="IPR011055">
    <property type="entry name" value="Dup_hybrid_motif"/>
</dbReference>
<accession>A0A3E4LHJ2</accession>
<keyword evidence="2" id="KW-1133">Transmembrane helix</keyword>
<evidence type="ECO:0000256" key="2">
    <source>
        <dbReference type="SAM" id="Phobius"/>
    </source>
</evidence>
<feature type="compositionally biased region" description="Basic and acidic residues" evidence="1">
    <location>
        <begin position="52"/>
        <end position="61"/>
    </location>
</feature>
<sequence length="261" mass="28042">MNKKEKFSFLKGKGASVGIVLCFVAVIAMVGTVTFRNYKKNMNEQIAKVQQETEKLTKENDAAANSKDVLPMEGEEDATPSQTDHADRQEQEGASSTDGTEAENGQQQGQETNETAAQGGSGAWFTEASILEWPASGATLIGYSMDQTVYFPTLEEYKYNPAMIIGGEVGESIKASATGTVSSIEETAQTGTTVTLDMGNGYAAVYGQLKDLSVSEGDTVATGEPIGLLNEPTKYYSVEGPNLYFKVMKDGEPVDPMKFME</sequence>
<dbReference type="GO" id="GO:0004222">
    <property type="term" value="F:metalloendopeptidase activity"/>
    <property type="evidence" value="ECO:0007669"/>
    <property type="project" value="TreeGrafter"/>
</dbReference>
<name>A0A3E4LHJ2_9FIRM</name>
<feature type="compositionally biased region" description="Low complexity" evidence="1">
    <location>
        <begin position="102"/>
        <end position="118"/>
    </location>
</feature>
<feature type="region of interest" description="Disordered" evidence="1">
    <location>
        <begin position="52"/>
        <end position="119"/>
    </location>
</feature>
<dbReference type="CDD" id="cd12797">
    <property type="entry name" value="M23_peptidase"/>
    <property type="match status" value="1"/>
</dbReference>
<feature type="domain" description="M23ase beta-sheet core" evidence="3">
    <location>
        <begin position="163"/>
        <end position="256"/>
    </location>
</feature>
<dbReference type="EMBL" id="QSQN01000055">
    <property type="protein sequence ID" value="RGK36626.1"/>
    <property type="molecule type" value="Genomic_DNA"/>
</dbReference>
<evidence type="ECO:0000313" key="4">
    <source>
        <dbReference type="EMBL" id="RGK36626.1"/>
    </source>
</evidence>
<dbReference type="AlphaFoldDB" id="A0A3E4LHJ2"/>
<dbReference type="Gene3D" id="2.70.70.10">
    <property type="entry name" value="Glucose Permease (Domain IIA)"/>
    <property type="match status" value="1"/>
</dbReference>
<dbReference type="InterPro" id="IPR016047">
    <property type="entry name" value="M23ase_b-sheet_dom"/>
</dbReference>
<dbReference type="Pfam" id="PF01551">
    <property type="entry name" value="Peptidase_M23"/>
    <property type="match status" value="1"/>
</dbReference>
<proteinExistence type="predicted"/>
<feature type="transmembrane region" description="Helical" evidence="2">
    <location>
        <begin position="15"/>
        <end position="35"/>
    </location>
</feature>
<protein>
    <submittedName>
        <fullName evidence="4">M23 family peptidase</fullName>
    </submittedName>
</protein>
<organism evidence="4 5">
    <name type="scientific">[Ruminococcus] lactaris</name>
    <dbReference type="NCBI Taxonomy" id="46228"/>
    <lineage>
        <taxon>Bacteria</taxon>
        <taxon>Bacillati</taxon>
        <taxon>Bacillota</taxon>
        <taxon>Clostridia</taxon>
        <taxon>Lachnospirales</taxon>
        <taxon>Lachnospiraceae</taxon>
        <taxon>Mediterraneibacter</taxon>
    </lineage>
</organism>
<gene>
    <name evidence="4" type="ORF">DXD17_13885</name>
</gene>
<comment type="caution">
    <text evidence="4">The sequence shown here is derived from an EMBL/GenBank/DDBJ whole genome shotgun (WGS) entry which is preliminary data.</text>
</comment>
<dbReference type="PANTHER" id="PTHR21666">
    <property type="entry name" value="PEPTIDASE-RELATED"/>
    <property type="match status" value="1"/>
</dbReference>
<evidence type="ECO:0000259" key="3">
    <source>
        <dbReference type="Pfam" id="PF01551"/>
    </source>
</evidence>
<dbReference type="SUPFAM" id="SSF51261">
    <property type="entry name" value="Duplicated hybrid motif"/>
    <property type="match status" value="1"/>
</dbReference>
<dbReference type="InterPro" id="IPR050570">
    <property type="entry name" value="Cell_wall_metabolism_enzyme"/>
</dbReference>
<evidence type="ECO:0000313" key="5">
    <source>
        <dbReference type="Proteomes" id="UP000260793"/>
    </source>
</evidence>